<sequence>YFIFALLVIALLVTLGLILRKEMNPEWISHQEAFFQKERKKVIKALAGADGIERINLQSRLRYLNRPRYKIRQILLKGGTRADRCTTCHIDLKKLEKKHPEIDRFPFEQYGCTVCHGGVGRATEEQRAHSTLRIPPRPLYDYLEARGTETSDLDLFQFSASGERIDFTGSNLCLRCHLSSDPRHVARWRKLKFQPLEKVRNKLKELRKSGLELDESRCLNCHTTGFNPRTGQYLEDRVTCENCHGPGGFYADLMAGGRARDGAMLARANVLETRSDRVCLNCHKSNRHIDYAGEDVPSTLTAAYLDGKKAPEIDGSDMDDTWDIALETKVPTWQINDGPPQPGTE</sequence>
<dbReference type="Gene3D" id="1.10.1130.10">
    <property type="entry name" value="Flavocytochrome C3, Chain A"/>
    <property type="match status" value="1"/>
</dbReference>
<feature type="non-terminal residue" evidence="3">
    <location>
        <position position="345"/>
    </location>
</feature>
<protein>
    <recommendedName>
        <fullName evidence="2">Cytochrome c-552/4 domain-containing protein</fullName>
    </recommendedName>
</protein>
<name>A0A0F8YYA7_9ZZZZ</name>
<dbReference type="InterPro" id="IPR051829">
    <property type="entry name" value="Multiheme_Cytochr_ET"/>
</dbReference>
<evidence type="ECO:0000313" key="3">
    <source>
        <dbReference type="EMBL" id="KKK52981.1"/>
    </source>
</evidence>
<comment type="caution">
    <text evidence="3">The sequence shown here is derived from an EMBL/GenBank/DDBJ whole genome shotgun (WGS) entry which is preliminary data.</text>
</comment>
<evidence type="ECO:0000256" key="1">
    <source>
        <dbReference type="ARBA" id="ARBA00022729"/>
    </source>
</evidence>
<dbReference type="AlphaFoldDB" id="A0A0F8YYA7"/>
<dbReference type="PANTHER" id="PTHR35038">
    <property type="entry name" value="DISSIMILATORY SULFITE REDUCTASE SIRA"/>
    <property type="match status" value="1"/>
</dbReference>
<organism evidence="3">
    <name type="scientific">marine sediment metagenome</name>
    <dbReference type="NCBI Taxonomy" id="412755"/>
    <lineage>
        <taxon>unclassified sequences</taxon>
        <taxon>metagenomes</taxon>
        <taxon>ecological metagenomes</taxon>
    </lineage>
</organism>
<reference evidence="3" key="1">
    <citation type="journal article" date="2015" name="Nature">
        <title>Complex archaea that bridge the gap between prokaryotes and eukaryotes.</title>
        <authorList>
            <person name="Spang A."/>
            <person name="Saw J.H."/>
            <person name="Jorgensen S.L."/>
            <person name="Zaremba-Niedzwiedzka K."/>
            <person name="Martijn J."/>
            <person name="Lind A.E."/>
            <person name="van Eijk R."/>
            <person name="Schleper C."/>
            <person name="Guy L."/>
            <person name="Ettema T.J."/>
        </authorList>
    </citation>
    <scope>NUCLEOTIDE SEQUENCE</scope>
</reference>
<dbReference type="InterPro" id="IPR023155">
    <property type="entry name" value="Cyt_c-552/4"/>
</dbReference>
<dbReference type="Pfam" id="PF13435">
    <property type="entry name" value="Cytochrome_C554"/>
    <property type="match status" value="1"/>
</dbReference>
<dbReference type="EMBL" id="LAZR01066741">
    <property type="protein sequence ID" value="KKK52981.1"/>
    <property type="molecule type" value="Genomic_DNA"/>
</dbReference>
<keyword evidence="1" id="KW-0732">Signal</keyword>
<feature type="domain" description="Cytochrome c-552/4" evidence="2">
    <location>
        <begin position="173"/>
        <end position="245"/>
    </location>
</feature>
<dbReference type="SUPFAM" id="SSF48695">
    <property type="entry name" value="Multiheme cytochromes"/>
    <property type="match status" value="1"/>
</dbReference>
<evidence type="ECO:0000259" key="2">
    <source>
        <dbReference type="Pfam" id="PF13435"/>
    </source>
</evidence>
<accession>A0A0F8YYA7</accession>
<dbReference type="InterPro" id="IPR036280">
    <property type="entry name" value="Multihaem_cyt_sf"/>
</dbReference>
<gene>
    <name evidence="3" type="ORF">LCGC14_3099360</name>
</gene>
<proteinExistence type="predicted"/>
<feature type="non-terminal residue" evidence="3">
    <location>
        <position position="1"/>
    </location>
</feature>